<dbReference type="Proteomes" id="UP001217089">
    <property type="component" value="Unassembled WGS sequence"/>
</dbReference>
<feature type="compositionally biased region" description="Polar residues" evidence="1">
    <location>
        <begin position="185"/>
        <end position="201"/>
    </location>
</feature>
<feature type="region of interest" description="Disordered" evidence="1">
    <location>
        <begin position="36"/>
        <end position="290"/>
    </location>
</feature>
<evidence type="ECO:0000256" key="1">
    <source>
        <dbReference type="SAM" id="MobiDB-lite"/>
    </source>
</evidence>
<name>A0ABQ9EJQ7_TEGGR</name>
<dbReference type="EMBL" id="JARBDR010000813">
    <property type="protein sequence ID" value="KAJ8305499.1"/>
    <property type="molecule type" value="Genomic_DNA"/>
</dbReference>
<comment type="caution">
    <text evidence="2">The sequence shown here is derived from an EMBL/GenBank/DDBJ whole genome shotgun (WGS) entry which is preliminary data.</text>
</comment>
<organism evidence="2 3">
    <name type="scientific">Tegillarca granosa</name>
    <name type="common">Malaysian cockle</name>
    <name type="synonym">Anadara granosa</name>
    <dbReference type="NCBI Taxonomy" id="220873"/>
    <lineage>
        <taxon>Eukaryota</taxon>
        <taxon>Metazoa</taxon>
        <taxon>Spiralia</taxon>
        <taxon>Lophotrochozoa</taxon>
        <taxon>Mollusca</taxon>
        <taxon>Bivalvia</taxon>
        <taxon>Autobranchia</taxon>
        <taxon>Pteriomorphia</taxon>
        <taxon>Arcoida</taxon>
        <taxon>Arcoidea</taxon>
        <taxon>Arcidae</taxon>
        <taxon>Tegillarca</taxon>
    </lineage>
</organism>
<feature type="compositionally biased region" description="Basic and acidic residues" evidence="1">
    <location>
        <begin position="272"/>
        <end position="285"/>
    </location>
</feature>
<sequence length="452" mass="50091">MTECENLTQDDIYDDGVSITNKIAFGGLKTVFEAASGTGPKPKVPSKPGHKVPPCLSPKNNVDTDITSTMNGSAGVPVLPAKFTRDKTETSPVNNFKRSSKVNIPDIFANANSDNPPKTSPKPAVKPPATPLKPKPNTVPWSQRNKETDVKTNTEHSKEENTNSNAPNAQEKPPWSTRQRKASDNETSVQPSPRLTWTQRQALLKAENTADTVDKPLKSPNEILPKSPNIEKNDESHPQPQKKRPSVLDKYGIREKTINPVATSPKPVLSPRIDEKETPSEKNESHLNVQSSVKRLPANASPFGGVTNIESLKNKLKHVTPGNVTDTKSENTVNLRNKTDSALSGEKRKSIIRKSLTRNIDGLKFYVIEFNDVKSNNSRPPLKPPKLKEKVDLDKIIANYQASLVDIGIIYQNIVFKLNISEFCISHKNVKIETKARKSNIRCIKFQLKFLV</sequence>
<keyword evidence="3" id="KW-1185">Reference proteome</keyword>
<reference evidence="2 3" key="1">
    <citation type="submission" date="2022-12" db="EMBL/GenBank/DDBJ databases">
        <title>Chromosome-level genome of Tegillarca granosa.</title>
        <authorList>
            <person name="Kim J."/>
        </authorList>
    </citation>
    <scope>NUCLEOTIDE SEQUENCE [LARGE SCALE GENOMIC DNA]</scope>
    <source>
        <strain evidence="2">Teg-2019</strain>
        <tissue evidence="2">Adductor muscle</tissue>
    </source>
</reference>
<feature type="compositionally biased region" description="Polar residues" evidence="1">
    <location>
        <begin position="58"/>
        <end position="72"/>
    </location>
</feature>
<accession>A0ABQ9EJQ7</accession>
<evidence type="ECO:0000313" key="3">
    <source>
        <dbReference type="Proteomes" id="UP001217089"/>
    </source>
</evidence>
<protein>
    <submittedName>
        <fullName evidence="2">Uncharacterized protein</fullName>
    </submittedName>
</protein>
<feature type="compositionally biased region" description="Pro residues" evidence="1">
    <location>
        <begin position="118"/>
        <end position="134"/>
    </location>
</feature>
<gene>
    <name evidence="2" type="ORF">KUTeg_016044</name>
</gene>
<evidence type="ECO:0000313" key="2">
    <source>
        <dbReference type="EMBL" id="KAJ8305499.1"/>
    </source>
</evidence>
<feature type="compositionally biased region" description="Basic and acidic residues" evidence="1">
    <location>
        <begin position="144"/>
        <end position="161"/>
    </location>
</feature>
<proteinExistence type="predicted"/>